<dbReference type="PANTHER" id="PTHR44329:SF214">
    <property type="entry name" value="PROTEIN KINASE DOMAIN-CONTAINING PROTEIN"/>
    <property type="match status" value="1"/>
</dbReference>
<dbReference type="EMBL" id="OZ037951">
    <property type="protein sequence ID" value="CAL1715577.1"/>
    <property type="molecule type" value="Genomic_DNA"/>
</dbReference>
<dbReference type="Proteomes" id="UP001497453">
    <property type="component" value="Chromosome 8"/>
</dbReference>
<feature type="domain" description="Protein kinase" evidence="1">
    <location>
        <begin position="155"/>
        <end position="427"/>
    </location>
</feature>
<gene>
    <name evidence="2" type="ORF">GFSPODELE1_LOCUS10299</name>
</gene>
<sequence>MCSECYALLCFPSSSHCATVTSSPRDTENRCVVRLYGLLSCSRVPVFTKPIQLCTNSLTREKLGVVWRTFCSEECGLLTREICDLLDIFPLDREKLDSCLSNTTDLQRNHVVNALQKLIDYPDSPHRHSTRSLLAEWMQRTSCFPSAIVLKDITGISQLPDFSGTFTDTFCGTYSGTKVALKRLIIDHTLPASSRQHLFEKFHREVALWRNLDHEYVLQCFGSSGAAFERYLTIVCPWVPNGNVRAYIDQHKDFLELNWRLPLWLHQVALGLQYLHSQGVIHGHLCGRNILLDSDCNVRLADFGITSFADNEPYDAYPHRNYLVPWLAPELFVPGNVTSIRRFTRESDVFAFGAVIIEVFTNRDPENTLELDGNQDVVAKPPSPHGTLVEIPPHLQRLAAECYLIDPQLRPSALQVCLSTAPSDDLLSTAAGPFGRDTIKPVIERLGATVAVLDTSFSEVYNHLKLQHRLEDHSGDTLLEEWCFLYKNCHRYFASFHNLCVDIRSSGAGTLLPALELATTVWSEGEMKENTQEVVFQRHSMTITLDAIERLLGGNRILLDTLAQLAPKIDRTMNAPHLKLEGQTWRNPRMSNRWKRHLSGIPKYVVAVSLIAGRSISRLFPFGRECCTARSSQQIHASLPIDSSPVSKSLHNVQENLDAINAILQYIKTCTVKEIEWVTKTTRPNLLIAPAHYRDTTIPFLRIIETQVSPN</sequence>
<accession>A0ABP1E6I4</accession>
<protein>
    <recommendedName>
        <fullName evidence="1">Protein kinase domain-containing protein</fullName>
    </recommendedName>
</protein>
<name>A0ABP1E6I4_9APHY</name>
<evidence type="ECO:0000259" key="1">
    <source>
        <dbReference type="PROSITE" id="PS50011"/>
    </source>
</evidence>
<dbReference type="Gene3D" id="1.10.510.10">
    <property type="entry name" value="Transferase(Phosphotransferase) domain 1"/>
    <property type="match status" value="1"/>
</dbReference>
<dbReference type="PROSITE" id="PS50011">
    <property type="entry name" value="PROTEIN_KINASE_DOM"/>
    <property type="match status" value="1"/>
</dbReference>
<dbReference type="InterPro" id="IPR051681">
    <property type="entry name" value="Ser/Thr_Kinases-Pseudokinases"/>
</dbReference>
<dbReference type="SUPFAM" id="SSF56112">
    <property type="entry name" value="Protein kinase-like (PK-like)"/>
    <property type="match status" value="1"/>
</dbReference>
<evidence type="ECO:0000313" key="2">
    <source>
        <dbReference type="EMBL" id="CAL1715577.1"/>
    </source>
</evidence>
<organism evidence="2 3">
    <name type="scientific">Somion occarium</name>
    <dbReference type="NCBI Taxonomy" id="3059160"/>
    <lineage>
        <taxon>Eukaryota</taxon>
        <taxon>Fungi</taxon>
        <taxon>Dikarya</taxon>
        <taxon>Basidiomycota</taxon>
        <taxon>Agaricomycotina</taxon>
        <taxon>Agaricomycetes</taxon>
        <taxon>Polyporales</taxon>
        <taxon>Cerrenaceae</taxon>
        <taxon>Somion</taxon>
    </lineage>
</organism>
<dbReference type="InterPro" id="IPR011009">
    <property type="entry name" value="Kinase-like_dom_sf"/>
</dbReference>
<evidence type="ECO:0000313" key="3">
    <source>
        <dbReference type="Proteomes" id="UP001497453"/>
    </source>
</evidence>
<keyword evidence="3" id="KW-1185">Reference proteome</keyword>
<proteinExistence type="predicted"/>
<dbReference type="PANTHER" id="PTHR44329">
    <property type="entry name" value="SERINE/THREONINE-PROTEIN KINASE TNNI3K-RELATED"/>
    <property type="match status" value="1"/>
</dbReference>
<reference evidence="3" key="1">
    <citation type="submission" date="2024-04" db="EMBL/GenBank/DDBJ databases">
        <authorList>
            <person name="Shaw F."/>
            <person name="Minotto A."/>
        </authorList>
    </citation>
    <scope>NUCLEOTIDE SEQUENCE [LARGE SCALE GENOMIC DNA]</scope>
</reference>
<dbReference type="InterPro" id="IPR000719">
    <property type="entry name" value="Prot_kinase_dom"/>
</dbReference>
<dbReference type="Pfam" id="PF07714">
    <property type="entry name" value="PK_Tyr_Ser-Thr"/>
    <property type="match status" value="1"/>
</dbReference>
<dbReference type="InterPro" id="IPR001245">
    <property type="entry name" value="Ser-Thr/Tyr_kinase_cat_dom"/>
</dbReference>